<sequence>GNDVINLTFTKHNPASHKVDGGTGTDTLTVNYSETSRYYGHGLSYKFYKDDNTNVLFKDNSAFEEINNVINNKEYTKFVAESLITDYKYGYLEFSNIENQEIVGRDASRDLFIHNTVSSVFNGLGGNDTVYADLSDWTSDIVLTNTQEDRISITEKDNALSIQNIERLLLKTGSGNDHIDNSINNTNDHIDTGTGDDVITTGGGDDIINAGDGDDTLNGGTGSDILNGGDGNDTASFGDASNGVVVDLTITKSQNTKQGNDTLIDIENLQGSNYDDVLTGNTEDNVLKGGAGNDTLRAGLGNDILNGSVGDDIIDGGADTDIASFVDAENGVVVDLRITETQNTGQGNDTLIDIENLQGSNYDDVLTGNAEDNILKSGAGNDVLSAGLGNDTLCGGIGDDVIDGSSGTDTASFVDAENGVVVDLRITEAQNTGQGNDTLIDIEKLQGSNHDDVLTGNAEDNVLKGYAGNDTLNGGIGDDILDGGSDTDTASFVDAENGVVVDLRITESQNTGQGNDTLIDIENLQGSSYDDVLTGNAEDNVLKGYAGNDTFYGGMGDDKLSGGSENDTLYGGIGNDKVYGGTGHDKLYGGKGDDWLSGYHGNDIIYGGNGNDKLYGEDGDDRLEGYHGNDMIYGGNGRDKLYGESGHDTLYGGTGDDKLSGGSENDTLYGGIGNDKVYGGTGHDKLYGGKGDDWLSGYHG</sequence>
<organism evidence="1 2">
    <name type="scientific">Pasteurella atlantica</name>
    <dbReference type="NCBI Taxonomy" id="2827233"/>
    <lineage>
        <taxon>Bacteria</taxon>
        <taxon>Pseudomonadati</taxon>
        <taxon>Pseudomonadota</taxon>
        <taxon>Gammaproteobacteria</taxon>
        <taxon>Pasteurellales</taxon>
        <taxon>Pasteurellaceae</taxon>
        <taxon>Pasteurella</taxon>
    </lineage>
</organism>
<accession>A0ACC6HP50</accession>
<comment type="caution">
    <text evidence="1">The sequence shown here is derived from an EMBL/GenBank/DDBJ whole genome shotgun (WGS) entry which is preliminary data.</text>
</comment>
<evidence type="ECO:0000313" key="1">
    <source>
        <dbReference type="EMBL" id="MDP8052562.1"/>
    </source>
</evidence>
<feature type="non-terminal residue" evidence="1">
    <location>
        <position position="700"/>
    </location>
</feature>
<protein>
    <submittedName>
        <fullName evidence="1">Calcium-binding protein</fullName>
    </submittedName>
</protein>
<reference evidence="1 2" key="1">
    <citation type="journal article" date="2023" name="Front. Microbiol.">
        <title>Phylogeography and host specificity of Pasteurellaceae pathogenic to sea-farmed fish in the north-east Atlantic.</title>
        <authorList>
            <person name="Gulla S."/>
            <person name="Colquhoun D.J."/>
            <person name="Olsen A.B."/>
            <person name="Spilsberg B."/>
            <person name="Lagesen K."/>
            <person name="Aakesson C.P."/>
            <person name="Strom S."/>
            <person name="Manji F."/>
            <person name="Birkbeck T.H."/>
            <person name="Nilsen H.K."/>
        </authorList>
    </citation>
    <scope>NUCLEOTIDE SEQUENCE [LARGE SCALE GENOMIC DNA]</scope>
    <source>
        <strain evidence="1 2">VIB3695</strain>
    </source>
</reference>
<evidence type="ECO:0000313" key="2">
    <source>
        <dbReference type="Proteomes" id="UP001228568"/>
    </source>
</evidence>
<dbReference type="EMBL" id="JASAWV010000022">
    <property type="protein sequence ID" value="MDP8052562.1"/>
    <property type="molecule type" value="Genomic_DNA"/>
</dbReference>
<feature type="non-terminal residue" evidence="1">
    <location>
        <position position="1"/>
    </location>
</feature>
<name>A0ACC6HP50_9PAST</name>
<dbReference type="Proteomes" id="UP001228568">
    <property type="component" value="Unassembled WGS sequence"/>
</dbReference>
<gene>
    <name evidence="1" type="ORF">QJU23_09035</name>
</gene>
<proteinExistence type="predicted"/>
<keyword evidence="2" id="KW-1185">Reference proteome</keyword>